<comment type="caution">
    <text evidence="1">The sequence shown here is derived from an EMBL/GenBank/DDBJ whole genome shotgun (WGS) entry which is preliminary data.</text>
</comment>
<reference evidence="1" key="1">
    <citation type="submission" date="2020-10" db="EMBL/GenBank/DDBJ databases">
        <authorList>
            <person name="Gilroy R."/>
        </authorList>
    </citation>
    <scope>NUCLEOTIDE SEQUENCE</scope>
    <source>
        <strain evidence="1">CHK189-12415</strain>
    </source>
</reference>
<dbReference type="AlphaFoldDB" id="A0A9D1J4C2"/>
<name>A0A9D1J4C2_9FIRM</name>
<organism evidence="1 2">
    <name type="scientific">Candidatus Faecivivens stercoravium</name>
    <dbReference type="NCBI Taxonomy" id="2840803"/>
    <lineage>
        <taxon>Bacteria</taxon>
        <taxon>Bacillati</taxon>
        <taxon>Bacillota</taxon>
        <taxon>Clostridia</taxon>
        <taxon>Eubacteriales</taxon>
        <taxon>Oscillospiraceae</taxon>
        <taxon>Oscillospiraceae incertae sedis</taxon>
        <taxon>Candidatus Faecivivens</taxon>
    </lineage>
</organism>
<evidence type="ECO:0000313" key="2">
    <source>
        <dbReference type="Proteomes" id="UP000824241"/>
    </source>
</evidence>
<protein>
    <submittedName>
        <fullName evidence="1">Uncharacterized protein</fullName>
    </submittedName>
</protein>
<dbReference type="Proteomes" id="UP000824241">
    <property type="component" value="Unassembled WGS sequence"/>
</dbReference>
<dbReference type="EMBL" id="DVHA01000093">
    <property type="protein sequence ID" value="HIR60487.1"/>
    <property type="molecule type" value="Genomic_DNA"/>
</dbReference>
<proteinExistence type="predicted"/>
<reference evidence="1" key="2">
    <citation type="journal article" date="2021" name="PeerJ">
        <title>Extensive microbial diversity within the chicken gut microbiome revealed by metagenomics and culture.</title>
        <authorList>
            <person name="Gilroy R."/>
            <person name="Ravi A."/>
            <person name="Getino M."/>
            <person name="Pursley I."/>
            <person name="Horton D.L."/>
            <person name="Alikhan N.F."/>
            <person name="Baker D."/>
            <person name="Gharbi K."/>
            <person name="Hall N."/>
            <person name="Watson M."/>
            <person name="Adriaenssens E.M."/>
            <person name="Foster-Nyarko E."/>
            <person name="Jarju S."/>
            <person name="Secka A."/>
            <person name="Antonio M."/>
            <person name="Oren A."/>
            <person name="Chaudhuri R.R."/>
            <person name="La Ragione R."/>
            <person name="Hildebrand F."/>
            <person name="Pallen M.J."/>
        </authorList>
    </citation>
    <scope>NUCLEOTIDE SEQUENCE</scope>
    <source>
        <strain evidence="1">CHK189-12415</strain>
    </source>
</reference>
<accession>A0A9D1J4C2</accession>
<gene>
    <name evidence="1" type="ORF">IAB37_02770</name>
</gene>
<sequence>MAKFLQGGVYNLLPAYFALGNFRMMLPLYKGFGHCYFSPLFCPVRGSIKGDLYGCPQILYQNFAGIFKMSNNKTAGDLCTLSIIAQIDQLVYAPFYKNGGKVCREFCFLRDNFLNELKQLEMAPNVGKADCQNVKFGAGVKMTKKRAKIRSLGSSPF</sequence>
<evidence type="ECO:0000313" key="1">
    <source>
        <dbReference type="EMBL" id="HIR60487.1"/>
    </source>
</evidence>